<dbReference type="AlphaFoldDB" id="A0AAE4WBW7"/>
<comment type="caution">
    <text evidence="1">The sequence shown here is derived from an EMBL/GenBank/DDBJ whole genome shotgun (WGS) entry which is preliminary data.</text>
</comment>
<evidence type="ECO:0000313" key="1">
    <source>
        <dbReference type="EMBL" id="MUZ57689.1"/>
    </source>
</evidence>
<name>A0AAE4WBW7_AGRVI</name>
<dbReference type="Proteomes" id="UP000436692">
    <property type="component" value="Unassembled WGS sequence"/>
</dbReference>
<gene>
    <name evidence="1" type="ORF">GOZ95_09515</name>
</gene>
<dbReference type="EMBL" id="WPHM01000004">
    <property type="protein sequence ID" value="MUZ57689.1"/>
    <property type="molecule type" value="Genomic_DNA"/>
</dbReference>
<evidence type="ECO:0000313" key="2">
    <source>
        <dbReference type="Proteomes" id="UP000436692"/>
    </source>
</evidence>
<protein>
    <submittedName>
        <fullName evidence="1">Uncharacterized protein</fullName>
    </submittedName>
</protein>
<sequence>MPNSTTIPDTYFIGLTQQSSAGGLARLAAGAAEILPAFKVYPGRASFAEFVRPIEQRLDGDPHVEKVAIQPVLGRYGASQELSVGLEILASEGFNAAALAETVFRQARAARQLDAFVGRVLLPGEWTDNARPGLTVLFREPRRIGELGSLRAEIGSFPGEGWPIDGFTTIPIRGGMVGMVKGLRYVFLPEISIRWDAALYERLAGEPEEMEIILIDQATKIGRLRKPLLQHSYIEDAYLNWFDVIVGGIENYDEIIGRLAATVAVHVRNHASMTRKPFSEILQLDSAAVLQDRLFHIRASAMMLGQTTASRAHDLQSTSRTGIVEPKVSENVQAYG</sequence>
<accession>A0AAE4WBW7</accession>
<dbReference type="RefSeq" id="WP_156629798.1">
    <property type="nucleotide sequence ID" value="NZ_JABAEJ010000003.1"/>
</dbReference>
<organism evidence="1 2">
    <name type="scientific">Agrobacterium vitis</name>
    <name type="common">Rhizobium vitis</name>
    <dbReference type="NCBI Taxonomy" id="373"/>
    <lineage>
        <taxon>Bacteria</taxon>
        <taxon>Pseudomonadati</taxon>
        <taxon>Pseudomonadota</taxon>
        <taxon>Alphaproteobacteria</taxon>
        <taxon>Hyphomicrobiales</taxon>
        <taxon>Rhizobiaceae</taxon>
        <taxon>Rhizobium/Agrobacterium group</taxon>
        <taxon>Agrobacterium</taxon>
    </lineage>
</organism>
<reference evidence="1 2" key="1">
    <citation type="submission" date="2019-12" db="EMBL/GenBank/DDBJ databases">
        <title>Whole-genome sequencing of Allorhizobium vitis.</title>
        <authorList>
            <person name="Gan H.M."/>
            <person name="Szegedi E."/>
            <person name="Burr T."/>
            <person name="Savka M.A."/>
        </authorList>
    </citation>
    <scope>NUCLEOTIDE SEQUENCE [LARGE SCALE GENOMIC DNA]</scope>
    <source>
        <strain evidence="1 2">CG989</strain>
    </source>
</reference>
<proteinExistence type="predicted"/>